<dbReference type="InterPro" id="IPR009060">
    <property type="entry name" value="UBA-like_sf"/>
</dbReference>
<dbReference type="AlphaFoldDB" id="A0A7S4LD75"/>
<feature type="compositionally biased region" description="Basic and acidic residues" evidence="1">
    <location>
        <begin position="263"/>
        <end position="276"/>
    </location>
</feature>
<evidence type="ECO:0000313" key="3">
    <source>
        <dbReference type="EMBL" id="CAE0821627.1"/>
    </source>
</evidence>
<dbReference type="InterPro" id="IPR015940">
    <property type="entry name" value="UBA"/>
</dbReference>
<gene>
    <name evidence="3" type="ORF">EGYM00163_LOCUS32802</name>
</gene>
<proteinExistence type="predicted"/>
<dbReference type="EMBL" id="HBJA01094564">
    <property type="protein sequence ID" value="CAE0821627.1"/>
    <property type="molecule type" value="Transcribed_RNA"/>
</dbReference>
<sequence>MRFKTITGSIDLDIATSSKVSDAIEQLSRHPMVEERCVSHLVYNRNILTPEQRFEDCNVEPDATVVVICKPKCRQRTTQPHPRVDKDLVRKTVAEARAALGHPPVEDEIEVDDTSPMPNFLRAMQGGGLGNLLETLEAVMAGDQYDDDVPEEAERERELDRLIPISAELRNQLVDEFGFQEGRAKKALWLHKFDVNRAVEWLIGESEDVQDQPITAREFRAIMHCFGVARSGSSGPGQASAELMTEDSAAGDSADAARQLSQHSDDDSDSQHAGENERRLAADTLAILMGDAAAGGAGGANFSRRLESVLSIGNLENAALREAFATMLQNPQEASQYMNDLLQNIISPQTFMDNNDP</sequence>
<name>A0A7S4LD75_9EUGL</name>
<feature type="domain" description="UBA" evidence="2">
    <location>
        <begin position="172"/>
        <end position="208"/>
    </location>
</feature>
<dbReference type="Pfam" id="PF22562">
    <property type="entry name" value="UBA_7"/>
    <property type="match status" value="1"/>
</dbReference>
<protein>
    <recommendedName>
        <fullName evidence="2">UBA domain-containing protein</fullName>
    </recommendedName>
</protein>
<reference evidence="3" key="1">
    <citation type="submission" date="2021-01" db="EMBL/GenBank/DDBJ databases">
        <authorList>
            <person name="Corre E."/>
            <person name="Pelletier E."/>
            <person name="Niang G."/>
            <person name="Scheremetjew M."/>
            <person name="Finn R."/>
            <person name="Kale V."/>
            <person name="Holt S."/>
            <person name="Cochrane G."/>
            <person name="Meng A."/>
            <person name="Brown T."/>
            <person name="Cohen L."/>
        </authorList>
    </citation>
    <scope>NUCLEOTIDE SEQUENCE</scope>
    <source>
        <strain evidence="3">CCMP1594</strain>
    </source>
</reference>
<evidence type="ECO:0000256" key="1">
    <source>
        <dbReference type="SAM" id="MobiDB-lite"/>
    </source>
</evidence>
<organism evidence="3">
    <name type="scientific">Eutreptiella gymnastica</name>
    <dbReference type="NCBI Taxonomy" id="73025"/>
    <lineage>
        <taxon>Eukaryota</taxon>
        <taxon>Discoba</taxon>
        <taxon>Euglenozoa</taxon>
        <taxon>Euglenida</taxon>
        <taxon>Spirocuta</taxon>
        <taxon>Euglenophyceae</taxon>
        <taxon>Eutreptiales</taxon>
        <taxon>Eutreptiaceae</taxon>
        <taxon>Eutreptiella</taxon>
    </lineage>
</organism>
<accession>A0A7S4LD75</accession>
<feature type="region of interest" description="Disordered" evidence="1">
    <location>
        <begin position="233"/>
        <end position="276"/>
    </location>
</feature>
<evidence type="ECO:0000259" key="2">
    <source>
        <dbReference type="Pfam" id="PF22562"/>
    </source>
</evidence>
<dbReference type="SUPFAM" id="SSF46934">
    <property type="entry name" value="UBA-like"/>
    <property type="match status" value="1"/>
</dbReference>
<feature type="compositionally biased region" description="Low complexity" evidence="1">
    <location>
        <begin position="247"/>
        <end position="257"/>
    </location>
</feature>
<dbReference type="Gene3D" id="1.10.8.10">
    <property type="entry name" value="DNA helicase RuvA subunit, C-terminal domain"/>
    <property type="match status" value="1"/>
</dbReference>